<feature type="domain" description="Pre-mRNA-splicing factor Syf1/CRNKL1-like C-terminal HAT-repeats" evidence="9">
    <location>
        <begin position="373"/>
        <end position="583"/>
    </location>
</feature>
<dbReference type="Pfam" id="PF23231">
    <property type="entry name" value="HAT_Syf1_CNRKL1_C"/>
    <property type="match status" value="1"/>
</dbReference>
<gene>
    <name evidence="11" type="ORF">CTOB1V02_LOCUS9097</name>
</gene>
<name>A0A7R8ZP83_9CRUS</name>
<feature type="domain" description="Pre-mRNA-splicing factor Syf1-like N-terminal HAT-repeats" evidence="10">
    <location>
        <begin position="72"/>
        <end position="215"/>
    </location>
</feature>
<dbReference type="GO" id="GO:0000974">
    <property type="term" value="C:Prp19 complex"/>
    <property type="evidence" value="ECO:0007669"/>
    <property type="project" value="TreeGrafter"/>
</dbReference>
<dbReference type="SUPFAM" id="SSF48452">
    <property type="entry name" value="TPR-like"/>
    <property type="match status" value="1"/>
</dbReference>
<dbReference type="Pfam" id="PF05753">
    <property type="entry name" value="TRAP_beta"/>
    <property type="match status" value="1"/>
</dbReference>
<dbReference type="InterPro" id="IPR011990">
    <property type="entry name" value="TPR-like_helical_dom_sf"/>
</dbReference>
<dbReference type="FunFam" id="1.25.40.10:FF:000075">
    <property type="entry name" value="Crooked neck pre-mRNA-splicing factor 1"/>
    <property type="match status" value="1"/>
</dbReference>
<dbReference type="Gene3D" id="1.25.40.10">
    <property type="entry name" value="Tetratricopeptide repeat domain"/>
    <property type="match status" value="4"/>
</dbReference>
<keyword evidence="4" id="KW-0747">Spliceosome</keyword>
<protein>
    <recommendedName>
        <fullName evidence="12">Translocon-associated protein subunit beta</fullName>
    </recommendedName>
</protein>
<comment type="subcellular location">
    <subcellularLocation>
        <location evidence="1">Nucleus</location>
    </subcellularLocation>
</comment>
<comment type="similarity">
    <text evidence="2">Belongs to the crooked-neck family.</text>
</comment>
<evidence type="ECO:0000256" key="3">
    <source>
        <dbReference type="ARBA" id="ARBA00022664"/>
    </source>
</evidence>
<dbReference type="PANTHER" id="PTHR11246:SF3">
    <property type="entry name" value="CROOKED NECK-LIKE PROTEIN 1"/>
    <property type="match status" value="1"/>
</dbReference>
<dbReference type="SMART" id="SM00386">
    <property type="entry name" value="HAT"/>
    <property type="match status" value="12"/>
</dbReference>
<dbReference type="AlphaFoldDB" id="A0A7R8ZP83"/>
<dbReference type="GO" id="GO:0071007">
    <property type="term" value="C:U2-type catalytic step 2 spliceosome"/>
    <property type="evidence" value="ECO:0007669"/>
    <property type="project" value="TreeGrafter"/>
</dbReference>
<evidence type="ECO:0008006" key="12">
    <source>
        <dbReference type="Google" id="ProtNLM"/>
    </source>
</evidence>
<organism evidence="11">
    <name type="scientific">Cyprideis torosa</name>
    <dbReference type="NCBI Taxonomy" id="163714"/>
    <lineage>
        <taxon>Eukaryota</taxon>
        <taxon>Metazoa</taxon>
        <taxon>Ecdysozoa</taxon>
        <taxon>Arthropoda</taxon>
        <taxon>Crustacea</taxon>
        <taxon>Oligostraca</taxon>
        <taxon>Ostracoda</taxon>
        <taxon>Podocopa</taxon>
        <taxon>Podocopida</taxon>
        <taxon>Cytherocopina</taxon>
        <taxon>Cytheroidea</taxon>
        <taxon>Cytherideidae</taxon>
        <taxon>Cyprideis</taxon>
    </lineage>
</organism>
<evidence type="ECO:0000256" key="2">
    <source>
        <dbReference type="ARBA" id="ARBA00008644"/>
    </source>
</evidence>
<sequence>MANLLCSVEKSGFPGVANVKTKNKAPACIQITAEQLILEACDKKVTIDAPACGRKVNEPEEVYSYTCSSRKQFENKLRRNPGQFFCWLSYATWEEKLGNLQRARSVFERALDIHYRTSRIWLAYVDMEIRNGQGNHARNLLDRAVTILPRGNELWIKYVRVEELVGNITGARQVFERWMQWEPNEDCWLKYVDFELRYNELERARSIYERLVKTHLGPKNWILFAKFEEHHGFISRAREIFERVVDDCGGECNDAYLLLAFALFEERHDESERASTILQYALKHVSKEERQIVHQKYILIQKKQKGIVDDDICRKELLKWQFETNLNPLNYDAWFMYLGVLEKVDDVDVICASYEKAIKSIPPQNDKSCWRRYIYLWINYAVFEELIVENEDHTRDIYKRCLCHIPHKIFTFAKIWLLFAQFEIRQKNLPAGRKLLDKAIELCPKDKLFRGYIELELQLREFDRCRILYERFLEFNPANALSWVKFAELEVLLGEMERARKVFELGLGQRRLDMPEVLWKACIDMEKQNGELDLVRKLYRQLLQKTQHVKVWVSFAQFENSVGETQKARRIYEEGIAHFRNADEEGAEARLVLVQALEDLCGVKVSFALSDSEQDDGPALPRKNPGKMLKLALSSFLLVFVCLSPGTVGEEGEEGTAARLLFAKQIHNRYLVEGKDILVQYGLYNHGESPATDIRVQDASFPQEDFELMAGSLAVKIDRIPPGGNLTFDVVVRPKSYGYFNFSSAQVVYMSSAKASENTVGFSSLPVPTQGFILPLAEYEKRFSSHFFDWMAFLVLCTPSLGIPFLLWWTSASKYETIARQGRKGKTE</sequence>
<dbReference type="PANTHER" id="PTHR11246">
    <property type="entry name" value="PRE-MRNA SPLICING FACTOR"/>
    <property type="match status" value="1"/>
</dbReference>
<keyword evidence="7" id="KW-0539">Nucleus</keyword>
<dbReference type="EMBL" id="OB663318">
    <property type="protein sequence ID" value="CAD7231245.1"/>
    <property type="molecule type" value="Genomic_DNA"/>
</dbReference>
<dbReference type="InterPro" id="IPR003107">
    <property type="entry name" value="HAT"/>
</dbReference>
<evidence type="ECO:0000259" key="9">
    <source>
        <dbReference type="Pfam" id="PF23231"/>
    </source>
</evidence>
<evidence type="ECO:0000256" key="7">
    <source>
        <dbReference type="ARBA" id="ARBA00023242"/>
    </source>
</evidence>
<evidence type="ECO:0000256" key="8">
    <source>
        <dbReference type="ARBA" id="ARBA00037040"/>
    </source>
</evidence>
<dbReference type="InterPro" id="IPR055433">
    <property type="entry name" value="HAT_Syf1-like_N"/>
</dbReference>
<dbReference type="GO" id="GO:0000245">
    <property type="term" value="P:spliceosomal complex assembly"/>
    <property type="evidence" value="ECO:0007669"/>
    <property type="project" value="TreeGrafter"/>
</dbReference>
<dbReference type="Pfam" id="PF23233">
    <property type="entry name" value="HAT_Syf1_CNRKL1_N"/>
    <property type="match status" value="1"/>
</dbReference>
<reference evidence="11" key="1">
    <citation type="submission" date="2020-11" db="EMBL/GenBank/DDBJ databases">
        <authorList>
            <person name="Tran Van P."/>
        </authorList>
    </citation>
    <scope>NUCLEOTIDE SEQUENCE</scope>
</reference>
<evidence type="ECO:0000313" key="11">
    <source>
        <dbReference type="EMBL" id="CAD7231245.1"/>
    </source>
</evidence>
<evidence type="ECO:0000256" key="5">
    <source>
        <dbReference type="ARBA" id="ARBA00022737"/>
    </source>
</evidence>
<dbReference type="GO" id="GO:0071011">
    <property type="term" value="C:precatalytic spliceosome"/>
    <property type="evidence" value="ECO:0007669"/>
    <property type="project" value="TreeGrafter"/>
</dbReference>
<evidence type="ECO:0000256" key="1">
    <source>
        <dbReference type="ARBA" id="ARBA00004123"/>
    </source>
</evidence>
<dbReference type="InterPro" id="IPR045075">
    <property type="entry name" value="Syf1-like"/>
</dbReference>
<keyword evidence="5" id="KW-0677">Repeat</keyword>
<dbReference type="GO" id="GO:0071014">
    <property type="term" value="C:post-mRNA release spliceosomal complex"/>
    <property type="evidence" value="ECO:0007669"/>
    <property type="project" value="TreeGrafter"/>
</dbReference>
<evidence type="ECO:0000256" key="6">
    <source>
        <dbReference type="ARBA" id="ARBA00023187"/>
    </source>
</evidence>
<accession>A0A7R8ZP83</accession>
<dbReference type="OrthoDB" id="5860827at2759"/>
<keyword evidence="6" id="KW-0508">mRNA splicing</keyword>
<keyword evidence="3" id="KW-0507">mRNA processing</keyword>
<evidence type="ECO:0000256" key="4">
    <source>
        <dbReference type="ARBA" id="ARBA00022728"/>
    </source>
</evidence>
<comment type="function">
    <text evidence="8">Involved in pre-mRNA splicing and cell cycle progression. Required for the spliceosome assembly and initiation of the DNA replication.</text>
</comment>
<dbReference type="InterPro" id="IPR055430">
    <property type="entry name" value="HAT_Syf1_CNRKL1_C"/>
</dbReference>
<evidence type="ECO:0000259" key="10">
    <source>
        <dbReference type="Pfam" id="PF23233"/>
    </source>
</evidence>
<proteinExistence type="inferred from homology"/>